<sequence length="55" mass="6040">MRTFNIVVKSAIGISHVCIRRLLLGYTLSILMASGISSYERLRLALGVEASHGHQ</sequence>
<protein>
    <submittedName>
        <fullName evidence="1">Uncharacterized protein</fullName>
    </submittedName>
</protein>
<reference evidence="1 2" key="1">
    <citation type="submission" date="2018-07" db="EMBL/GenBank/DDBJ databases">
        <title>Genomic Encyclopedia of Type Strains, Phase III (KMG-III): the genomes of soil and plant-associated and newly described type strains.</title>
        <authorList>
            <person name="Whitman W."/>
        </authorList>
    </citation>
    <scope>NUCLEOTIDE SEQUENCE [LARGE SCALE GENOMIC DNA]</scope>
    <source>
        <strain evidence="1 2">31-25a</strain>
    </source>
</reference>
<dbReference type="AlphaFoldDB" id="A0A368YRJ7"/>
<gene>
    <name evidence="1" type="ORF">C7476_10978</name>
</gene>
<organism evidence="1 2">
    <name type="scientific">Phyllobacterium bourgognense</name>
    <dbReference type="NCBI Taxonomy" id="314236"/>
    <lineage>
        <taxon>Bacteria</taxon>
        <taxon>Pseudomonadati</taxon>
        <taxon>Pseudomonadota</taxon>
        <taxon>Alphaproteobacteria</taxon>
        <taxon>Hyphomicrobiales</taxon>
        <taxon>Phyllobacteriaceae</taxon>
        <taxon>Phyllobacterium</taxon>
    </lineage>
</organism>
<evidence type="ECO:0000313" key="2">
    <source>
        <dbReference type="Proteomes" id="UP000253324"/>
    </source>
</evidence>
<name>A0A368YRJ7_9HYPH</name>
<accession>A0A368YRJ7</accession>
<comment type="caution">
    <text evidence="1">The sequence shown here is derived from an EMBL/GenBank/DDBJ whole genome shotgun (WGS) entry which is preliminary data.</text>
</comment>
<proteinExistence type="predicted"/>
<keyword evidence="2" id="KW-1185">Reference proteome</keyword>
<evidence type="ECO:0000313" key="1">
    <source>
        <dbReference type="EMBL" id="RCW81896.1"/>
    </source>
</evidence>
<dbReference type="EMBL" id="QPJM01000009">
    <property type="protein sequence ID" value="RCW81896.1"/>
    <property type="molecule type" value="Genomic_DNA"/>
</dbReference>
<dbReference type="Proteomes" id="UP000253324">
    <property type="component" value="Unassembled WGS sequence"/>
</dbReference>